<protein>
    <submittedName>
        <fullName evidence="2">Uncharacterized protein</fullName>
    </submittedName>
</protein>
<dbReference type="EMBL" id="CP048838">
    <property type="protein sequence ID" value="QJA03605.1"/>
    <property type="molecule type" value="Genomic_DNA"/>
</dbReference>
<proteinExistence type="predicted"/>
<keyword evidence="1" id="KW-1133">Transmembrane helix</keyword>
<evidence type="ECO:0000313" key="4">
    <source>
        <dbReference type="EMBL" id="MZH57478.1"/>
    </source>
</evidence>
<dbReference type="Proteomes" id="UP001203972">
    <property type="component" value="Unassembled WGS sequence"/>
</dbReference>
<dbReference type="EMBL" id="JAKTMA010000043">
    <property type="protein sequence ID" value="MCR0234891.1"/>
    <property type="molecule type" value="Genomic_DNA"/>
</dbReference>
<accession>A0A099I138</accession>
<evidence type="ECO:0000313" key="6">
    <source>
        <dbReference type="Proteomes" id="UP000030008"/>
    </source>
</evidence>
<evidence type="ECO:0000256" key="1">
    <source>
        <dbReference type="SAM" id="Phobius"/>
    </source>
</evidence>
<dbReference type="Proteomes" id="UP000503330">
    <property type="component" value="Chromosome"/>
</dbReference>
<keyword evidence="1" id="KW-0812">Transmembrane</keyword>
<evidence type="ECO:0000313" key="2">
    <source>
        <dbReference type="EMBL" id="KGJ51390.1"/>
    </source>
</evidence>
<gene>
    <name evidence="2" type="ORF">CIAN88_20665</name>
    <name evidence="5" type="ORF">G4D54_14700</name>
    <name evidence="4" type="ORF">GT664_17415</name>
    <name evidence="3" type="ORF">MKC95_19165</name>
</gene>
<feature type="transmembrane region" description="Helical" evidence="1">
    <location>
        <begin position="7"/>
        <end position="28"/>
    </location>
</feature>
<dbReference type="Proteomes" id="UP000030008">
    <property type="component" value="Unassembled WGS sequence"/>
</dbReference>
<dbReference type="AlphaFoldDB" id="A0A099I138"/>
<feature type="transmembrane region" description="Helical" evidence="1">
    <location>
        <begin position="34"/>
        <end position="54"/>
    </location>
</feature>
<reference evidence="2 6" key="1">
    <citation type="submission" date="2014-08" db="EMBL/GenBank/DDBJ databases">
        <title>Clostridium innocuum, an unnegligible vancomycin-resistant pathogen causing extra-intestinal infections.</title>
        <authorList>
            <person name="Feng Y."/>
            <person name="Chiu C.-H."/>
        </authorList>
    </citation>
    <scope>NUCLEOTIDE SEQUENCE [LARGE SCALE GENOMIC DNA]</scope>
    <source>
        <strain evidence="2 6">AN88</strain>
    </source>
</reference>
<dbReference type="EMBL" id="JQIF01000113">
    <property type="protein sequence ID" value="KGJ51390.1"/>
    <property type="molecule type" value="Genomic_DNA"/>
</dbReference>
<reference evidence="5 7" key="3">
    <citation type="submission" date="2020-02" db="EMBL/GenBank/DDBJ databases">
        <authorList>
            <person name="Kociolek L.K."/>
            <person name="Ozer E.A."/>
        </authorList>
    </citation>
    <scope>NUCLEOTIDE SEQUENCE [LARGE SCALE GENOMIC DNA]</scope>
    <source>
        <strain evidence="5 7">ATCC 14501</strain>
    </source>
</reference>
<sequence length="65" mass="7639">MNDLKERALIILIILLFSFWYVFTGYLLLDYFRIGWPIYIVGALLLGIIIIAVLQTVKRMKNGEY</sequence>
<reference evidence="3" key="4">
    <citation type="journal article" date="2022" name="Clin. Infect. Dis.">
        <title>Association between Clostridium innocuum and antibiotic-associated diarrhea in adults and children: A cross-sectional study and comparative genomics analysis.</title>
        <authorList>
            <person name="Cherny K.E."/>
            <person name="Muscat E.B."/>
            <person name="Balaji A."/>
            <person name="Mukherjee J."/>
            <person name="Ozer E.A."/>
            <person name="Angarone M.P."/>
            <person name="Hauser A.R."/>
            <person name="Sichel J.S."/>
            <person name="Amponsah E."/>
            <person name="Kociolek L.K."/>
        </authorList>
    </citation>
    <scope>NUCLEOTIDE SEQUENCE</scope>
    <source>
        <strain evidence="3">NU1-AC-029v</strain>
    </source>
</reference>
<reference evidence="4" key="2">
    <citation type="journal article" date="2019" name="Nat. Med.">
        <title>A library of human gut bacterial isolates paired with longitudinal multiomics data enables mechanistic microbiome research.</title>
        <authorList>
            <person name="Poyet M."/>
            <person name="Groussin M."/>
            <person name="Gibbons S.M."/>
            <person name="Avila-Pacheco J."/>
            <person name="Jiang X."/>
            <person name="Kearney S.M."/>
            <person name="Perrotta A.R."/>
            <person name="Berdy B."/>
            <person name="Zhao S."/>
            <person name="Lieberman T.D."/>
            <person name="Swanson P.K."/>
            <person name="Smith M."/>
            <person name="Roesemann S."/>
            <person name="Alexander J.E."/>
            <person name="Rich S.A."/>
            <person name="Livny J."/>
            <person name="Vlamakis H."/>
            <person name="Clish C."/>
            <person name="Bullock K."/>
            <person name="Deik A."/>
            <person name="Scott J."/>
            <person name="Pierce K.A."/>
            <person name="Xavier R.J."/>
            <person name="Alm E.J."/>
        </authorList>
    </citation>
    <scope>NUCLEOTIDE SEQUENCE</scope>
    <source>
        <strain evidence="4">BIOML-A12</strain>
    </source>
</reference>
<evidence type="ECO:0000313" key="5">
    <source>
        <dbReference type="EMBL" id="QJA03605.1"/>
    </source>
</evidence>
<dbReference type="Proteomes" id="UP000604383">
    <property type="component" value="Unassembled WGS sequence"/>
</dbReference>
<dbReference type="EMBL" id="WWTN01000036">
    <property type="protein sequence ID" value="MZH57478.1"/>
    <property type="molecule type" value="Genomic_DNA"/>
</dbReference>
<name>A0A099I138_CLOIN</name>
<dbReference type="GeneID" id="61926811"/>
<evidence type="ECO:0000313" key="7">
    <source>
        <dbReference type="Proteomes" id="UP000503330"/>
    </source>
</evidence>
<keyword evidence="1" id="KW-0472">Membrane</keyword>
<evidence type="ECO:0000313" key="3">
    <source>
        <dbReference type="EMBL" id="MCR0234891.1"/>
    </source>
</evidence>
<dbReference type="RefSeq" id="WP_002609981.1">
    <property type="nucleotide sequence ID" value="NZ_AP025565.1"/>
</dbReference>
<organism evidence="2 6">
    <name type="scientific">Clostridium innocuum</name>
    <dbReference type="NCBI Taxonomy" id="1522"/>
    <lineage>
        <taxon>Bacteria</taxon>
        <taxon>Bacillati</taxon>
        <taxon>Bacillota</taxon>
        <taxon>Clostridia</taxon>
        <taxon>Eubacteriales</taxon>
        <taxon>Clostridiaceae</taxon>
        <taxon>Clostridium</taxon>
    </lineage>
</organism>